<dbReference type="GO" id="GO:0005929">
    <property type="term" value="C:cilium"/>
    <property type="evidence" value="ECO:0007669"/>
    <property type="project" value="TreeGrafter"/>
</dbReference>
<name>A0AB34J647_PRYPA</name>
<feature type="region of interest" description="Disordered" evidence="2">
    <location>
        <begin position="1"/>
        <end position="155"/>
    </location>
</feature>
<evidence type="ECO:0000313" key="3">
    <source>
        <dbReference type="EMBL" id="KAL1514864.1"/>
    </source>
</evidence>
<dbReference type="Proteomes" id="UP001515480">
    <property type="component" value="Unassembled WGS sequence"/>
</dbReference>
<reference evidence="3 4" key="1">
    <citation type="journal article" date="2024" name="Science">
        <title>Giant polyketide synthase enzymes in the biosynthesis of giant marine polyether toxins.</title>
        <authorList>
            <person name="Fallon T.R."/>
            <person name="Shende V.V."/>
            <person name="Wierzbicki I.H."/>
            <person name="Pendleton A.L."/>
            <person name="Watervoot N.F."/>
            <person name="Auber R.P."/>
            <person name="Gonzalez D.J."/>
            <person name="Wisecaver J.H."/>
            <person name="Moore B.S."/>
        </authorList>
    </citation>
    <scope>NUCLEOTIDE SEQUENCE [LARGE SCALE GENOMIC DNA]</scope>
    <source>
        <strain evidence="3 4">12B1</strain>
    </source>
</reference>
<dbReference type="EMBL" id="JBGBPQ010000012">
    <property type="protein sequence ID" value="KAL1514864.1"/>
    <property type="molecule type" value="Genomic_DNA"/>
</dbReference>
<protein>
    <recommendedName>
        <fullName evidence="5">Intraflagellar transport protein 43 homolog</fullName>
    </recommendedName>
</protein>
<dbReference type="GO" id="GO:0030991">
    <property type="term" value="C:intraciliary transport particle A"/>
    <property type="evidence" value="ECO:0007669"/>
    <property type="project" value="InterPro"/>
</dbReference>
<dbReference type="PANTHER" id="PTHR33724:SF1">
    <property type="entry name" value="INTRAFLAGELLAR TRANSPORT PROTEIN 43 HOMOLOG"/>
    <property type="match status" value="1"/>
</dbReference>
<dbReference type="InterPro" id="IPR029302">
    <property type="entry name" value="IFT43"/>
</dbReference>
<evidence type="ECO:0000256" key="1">
    <source>
        <dbReference type="ARBA" id="ARBA00022794"/>
    </source>
</evidence>
<comment type="caution">
    <text evidence="3">The sequence shown here is derived from an EMBL/GenBank/DDBJ whole genome shotgun (WGS) entry which is preliminary data.</text>
</comment>
<sequence>MTHDDHPPLARRLSTPPPPPASRRRRPHLTNAQLSPPPLRPRATDTSPMNSTMTMEGANEFEGAFKKKMPPRAPRRRRAADDDDGETEDPNPGGAKKSGWGDSANEDGDGVAPAPIAPRRRRGGDDDGDETARKHDSMSSPNKHEIADMEEGDNDTIANLIPDLEDEQLDMARQVAEAPHLTKSRVQSIQELDDEIDMALPSASEIGIDLSVLQSYLMPQEQVVEEDVPWDFSSELQSLASEMQQERDALKAGDEPAIHVAPLPKAKERVRKPLAEA</sequence>
<dbReference type="PANTHER" id="PTHR33724">
    <property type="entry name" value="INTRAFLAGELLAR TRANSPORT PROTEIN 43 HOMOLOG"/>
    <property type="match status" value="1"/>
</dbReference>
<organism evidence="3 4">
    <name type="scientific">Prymnesium parvum</name>
    <name type="common">Toxic golden alga</name>
    <dbReference type="NCBI Taxonomy" id="97485"/>
    <lineage>
        <taxon>Eukaryota</taxon>
        <taxon>Haptista</taxon>
        <taxon>Haptophyta</taxon>
        <taxon>Prymnesiophyceae</taxon>
        <taxon>Prymnesiales</taxon>
        <taxon>Prymnesiaceae</taxon>
        <taxon>Prymnesium</taxon>
    </lineage>
</organism>
<gene>
    <name evidence="3" type="ORF">AB1Y20_003948</name>
</gene>
<dbReference type="Pfam" id="PF15305">
    <property type="entry name" value="IFT43"/>
    <property type="match status" value="1"/>
</dbReference>
<feature type="compositionally biased region" description="Basic and acidic residues" evidence="2">
    <location>
        <begin position="130"/>
        <end position="147"/>
    </location>
</feature>
<accession>A0AB34J647</accession>
<feature type="compositionally biased region" description="Basic residues" evidence="2">
    <location>
        <begin position="66"/>
        <end position="78"/>
    </location>
</feature>
<keyword evidence="1" id="KW-0970">Cilium biogenesis/degradation</keyword>
<evidence type="ECO:0000256" key="2">
    <source>
        <dbReference type="SAM" id="MobiDB-lite"/>
    </source>
</evidence>
<keyword evidence="4" id="KW-1185">Reference proteome</keyword>
<evidence type="ECO:0000313" key="4">
    <source>
        <dbReference type="Proteomes" id="UP001515480"/>
    </source>
</evidence>
<feature type="compositionally biased region" description="Polar residues" evidence="2">
    <location>
        <begin position="44"/>
        <end position="54"/>
    </location>
</feature>
<proteinExistence type="predicted"/>
<evidence type="ECO:0008006" key="5">
    <source>
        <dbReference type="Google" id="ProtNLM"/>
    </source>
</evidence>
<dbReference type="GO" id="GO:0035721">
    <property type="term" value="P:intraciliary retrograde transport"/>
    <property type="evidence" value="ECO:0007669"/>
    <property type="project" value="TreeGrafter"/>
</dbReference>
<dbReference type="AlphaFoldDB" id="A0AB34J647"/>